<name>A0AA35Q8I0_9HYPO</name>
<protein>
    <submittedName>
        <fullName evidence="1">Uncharacterized protein</fullName>
    </submittedName>
</protein>
<proteinExistence type="predicted"/>
<accession>A0AA35Q8I0</accession>
<evidence type="ECO:0000313" key="1">
    <source>
        <dbReference type="EMBL" id="CAI6095865.1"/>
    </source>
</evidence>
<dbReference type="AlphaFoldDB" id="A0AA35Q8I0"/>
<organism evidence="1 2">
    <name type="scientific">Clonostachys chloroleuca</name>
    <dbReference type="NCBI Taxonomy" id="1926264"/>
    <lineage>
        <taxon>Eukaryota</taxon>
        <taxon>Fungi</taxon>
        <taxon>Dikarya</taxon>
        <taxon>Ascomycota</taxon>
        <taxon>Pezizomycotina</taxon>
        <taxon>Sordariomycetes</taxon>
        <taxon>Hypocreomycetidae</taxon>
        <taxon>Hypocreales</taxon>
        <taxon>Bionectriaceae</taxon>
        <taxon>Clonostachys</taxon>
    </lineage>
</organism>
<keyword evidence="2" id="KW-1185">Reference proteome</keyword>
<sequence>MWRRRPELTYIGLHEKHGSDVRLGPKRISTSDPGIVPTIYGPSFSYTKSDFCIVQQTIKKSGVPPLTLFTSQDDKLHSKLCRAVSSYYSMSTLVQFKLFVDSTTTESLRQLYQPYANDNTVLDFGIWLQYYALM</sequence>
<dbReference type="SUPFAM" id="SSF48264">
    <property type="entry name" value="Cytochrome P450"/>
    <property type="match status" value="1"/>
</dbReference>
<reference evidence="1" key="1">
    <citation type="submission" date="2023-01" db="EMBL/GenBank/DDBJ databases">
        <authorList>
            <person name="Piombo E."/>
        </authorList>
    </citation>
    <scope>NUCLEOTIDE SEQUENCE</scope>
</reference>
<dbReference type="Gene3D" id="1.10.630.10">
    <property type="entry name" value="Cytochrome P450"/>
    <property type="match status" value="1"/>
</dbReference>
<dbReference type="GO" id="GO:0004497">
    <property type="term" value="F:monooxygenase activity"/>
    <property type="evidence" value="ECO:0007669"/>
    <property type="project" value="InterPro"/>
</dbReference>
<dbReference type="InterPro" id="IPR036396">
    <property type="entry name" value="Cyt_P450_sf"/>
</dbReference>
<dbReference type="GO" id="GO:0005506">
    <property type="term" value="F:iron ion binding"/>
    <property type="evidence" value="ECO:0007669"/>
    <property type="project" value="InterPro"/>
</dbReference>
<dbReference type="GO" id="GO:0020037">
    <property type="term" value="F:heme binding"/>
    <property type="evidence" value="ECO:0007669"/>
    <property type="project" value="InterPro"/>
</dbReference>
<dbReference type="EMBL" id="CABFNP030001269">
    <property type="protein sequence ID" value="CAI6095865.1"/>
    <property type="molecule type" value="Genomic_DNA"/>
</dbReference>
<dbReference type="GO" id="GO:0016705">
    <property type="term" value="F:oxidoreductase activity, acting on paired donors, with incorporation or reduction of molecular oxygen"/>
    <property type="evidence" value="ECO:0007669"/>
    <property type="project" value="InterPro"/>
</dbReference>
<comment type="caution">
    <text evidence="1">The sequence shown here is derived from an EMBL/GenBank/DDBJ whole genome shotgun (WGS) entry which is preliminary data.</text>
</comment>
<dbReference type="Proteomes" id="UP001160390">
    <property type="component" value="Unassembled WGS sequence"/>
</dbReference>
<gene>
    <name evidence="1" type="ORF">CCHLO57077_00019196</name>
</gene>
<evidence type="ECO:0000313" key="2">
    <source>
        <dbReference type="Proteomes" id="UP001160390"/>
    </source>
</evidence>